<evidence type="ECO:0000313" key="2">
    <source>
        <dbReference type="Proteomes" id="UP000053477"/>
    </source>
</evidence>
<name>A0A0H2RR01_9AGAM</name>
<gene>
    <name evidence="1" type="ORF">SCHPADRAFT_927927</name>
</gene>
<protein>
    <submittedName>
        <fullName evidence="1">Uncharacterized protein</fullName>
    </submittedName>
</protein>
<dbReference type="AlphaFoldDB" id="A0A0H2RR01"/>
<evidence type="ECO:0000313" key="1">
    <source>
        <dbReference type="EMBL" id="KLO14309.1"/>
    </source>
</evidence>
<dbReference type="InParanoid" id="A0A0H2RR01"/>
<organism evidence="1 2">
    <name type="scientific">Schizopora paradoxa</name>
    <dbReference type="NCBI Taxonomy" id="27342"/>
    <lineage>
        <taxon>Eukaryota</taxon>
        <taxon>Fungi</taxon>
        <taxon>Dikarya</taxon>
        <taxon>Basidiomycota</taxon>
        <taxon>Agaricomycotina</taxon>
        <taxon>Agaricomycetes</taxon>
        <taxon>Hymenochaetales</taxon>
        <taxon>Schizoporaceae</taxon>
        <taxon>Schizopora</taxon>
    </lineage>
</organism>
<accession>A0A0H2RR01</accession>
<sequence>MTPYGEGESSGKFTTIDVVKMDDNKPRLSIATQSTQEGFYNFNLGPSSFSLLLDELRRDDVTYSYASTLSTNYTTSNLAGPGRVLGNLYSIAGSSLERGVGSIARRTGIEELLRSKSLDRLKKSTRLFRSEDARKHRKACRIFLDGANSYDREVQATAFGFITAFTLKLPAKAQPAFRHVLKKRREIGAVISLSWKRSRIDYGLEWLFWYKLASRCLASPDNFECIDGFSLLESANRKGLVPFLQSILRQSLIMSFYEDFKSYVLKRGFGDPALFQLVSASISAMKIHCETEKFRLLSLLSQAWSSDLVTCMWDSLGSMSPNVRCALADDPTQLATWANVFRLHLIVNKYRSLLILQFQTDDHGSTFRSYDTLVSCEQWEDACHKYLPDPEYTKLRQLLLHLEDLHKPILREHSFSFEGEINEFDSHSGGDSDVIPTVGWSWK</sequence>
<dbReference type="EMBL" id="KQ085945">
    <property type="protein sequence ID" value="KLO14309.1"/>
    <property type="molecule type" value="Genomic_DNA"/>
</dbReference>
<reference evidence="1 2" key="1">
    <citation type="submission" date="2015-04" db="EMBL/GenBank/DDBJ databases">
        <title>Complete genome sequence of Schizopora paradoxa KUC8140, a cosmopolitan wood degrader in East Asia.</title>
        <authorList>
            <consortium name="DOE Joint Genome Institute"/>
            <person name="Min B."/>
            <person name="Park H."/>
            <person name="Jang Y."/>
            <person name="Kim J.-J."/>
            <person name="Kim K.H."/>
            <person name="Pangilinan J."/>
            <person name="Lipzen A."/>
            <person name="Riley R."/>
            <person name="Grigoriev I.V."/>
            <person name="Spatafora J.W."/>
            <person name="Choi I.-G."/>
        </authorList>
    </citation>
    <scope>NUCLEOTIDE SEQUENCE [LARGE SCALE GENOMIC DNA]</scope>
    <source>
        <strain evidence="1 2">KUC8140</strain>
    </source>
</reference>
<keyword evidence="2" id="KW-1185">Reference proteome</keyword>
<proteinExistence type="predicted"/>
<dbReference type="Proteomes" id="UP000053477">
    <property type="component" value="Unassembled WGS sequence"/>
</dbReference>